<name>A0A1S3JEP9_LINAN</name>
<sequence length="501" mass="57830">MPKSSRRLHGQFLATVVIIACLSFFQIPDISQRYHADISENVDELNMLTEASVEKVSFFENPESQIDTVEASSIQHSFVNVNVMGARRDKKGFLTIGVPSIKRLNGDGYLFQTLESLISEISEQEKEEVVVMLFLADFDRHHNHRVIHMIMEKYEVYLNSGFLQVVQVSEELYPQLDNLKRNFNDDPLRVKWRSKQNIDFAFMFIYGHNISSYYIQIEDDVVCAPKFIAAIKDYISMVSTKKWIMLEFSHLGFIGKLLRSQDVLLLGQYLLLFYDEQPCDWLINHFMTSMGQKSKYIRKPTLFQHEGLVSSLQEKPVLGFNKLKDRYFGGKDIPTFKEPNPPATLESNMAPEANNSIENAYGYDDKYFWTRPSPGGYILVRFKELIRIDAIAIHTSNENHKRDFLKAGVVEIGKVDPGGSSDLNGSAVKECGRFEVVGKIDSSLFYWQELNKTNSDYYTACIRIRVKRPQRDWLLVQHIQVRVKREKKTELSITTETVPHS</sequence>
<keyword evidence="2" id="KW-1185">Reference proteome</keyword>
<proteinExistence type="predicted"/>
<feature type="domain" description="MGAT4 conserved region" evidence="1">
    <location>
        <begin position="82"/>
        <end position="327"/>
    </location>
</feature>
<dbReference type="OrthoDB" id="2016523at2759"/>
<evidence type="ECO:0000259" key="1">
    <source>
        <dbReference type="Pfam" id="PF04666"/>
    </source>
</evidence>
<dbReference type="PANTHER" id="PTHR12062:SF0">
    <property type="entry name" value="ALPHA-1,3-MANNOSYL-GLYCOPROTEIN 4-BETA-N-ACETYLGLUCOSAMINYLTRANSFERASE B"/>
    <property type="match status" value="1"/>
</dbReference>
<gene>
    <name evidence="3" type="primary">LOC106172639</name>
</gene>
<dbReference type="GeneID" id="106172639"/>
<dbReference type="RefSeq" id="XP_013408890.1">
    <property type="nucleotide sequence ID" value="XM_013553436.1"/>
</dbReference>
<dbReference type="GO" id="GO:0008375">
    <property type="term" value="F:acetylglucosaminyltransferase activity"/>
    <property type="evidence" value="ECO:0007669"/>
    <property type="project" value="TreeGrafter"/>
</dbReference>
<dbReference type="KEGG" id="lak:106172639"/>
<dbReference type="GO" id="GO:0006487">
    <property type="term" value="P:protein N-linked glycosylation"/>
    <property type="evidence" value="ECO:0007669"/>
    <property type="project" value="TreeGrafter"/>
</dbReference>
<protein>
    <submittedName>
        <fullName evidence="3">Alpha-1,3-mannosyl-glycoprotein 4-beta-N-acetylglucosaminyltransferase C</fullName>
    </submittedName>
</protein>
<dbReference type="Proteomes" id="UP000085678">
    <property type="component" value="Unplaced"/>
</dbReference>
<dbReference type="InterPro" id="IPR006759">
    <property type="entry name" value="Glyco_transf_54"/>
</dbReference>
<dbReference type="AlphaFoldDB" id="A0A1S3JEP9"/>
<dbReference type="InterPro" id="IPR057279">
    <property type="entry name" value="MGAT4"/>
</dbReference>
<dbReference type="Pfam" id="PF04666">
    <property type="entry name" value="MGAT4_cons"/>
    <property type="match status" value="1"/>
</dbReference>
<organism evidence="2 3">
    <name type="scientific">Lingula anatina</name>
    <name type="common">Brachiopod</name>
    <name type="synonym">Lingula unguis</name>
    <dbReference type="NCBI Taxonomy" id="7574"/>
    <lineage>
        <taxon>Eukaryota</taxon>
        <taxon>Metazoa</taxon>
        <taxon>Spiralia</taxon>
        <taxon>Lophotrochozoa</taxon>
        <taxon>Brachiopoda</taxon>
        <taxon>Linguliformea</taxon>
        <taxon>Lingulata</taxon>
        <taxon>Lingulida</taxon>
        <taxon>Linguloidea</taxon>
        <taxon>Lingulidae</taxon>
        <taxon>Lingula</taxon>
    </lineage>
</organism>
<dbReference type="PANTHER" id="PTHR12062">
    <property type="entry name" value="N-ACETYLGLUCOSAMINYLTRANSFERASE VI"/>
    <property type="match status" value="1"/>
</dbReference>
<dbReference type="PROSITE" id="PS51257">
    <property type="entry name" value="PROKAR_LIPOPROTEIN"/>
    <property type="match status" value="1"/>
</dbReference>
<evidence type="ECO:0000313" key="2">
    <source>
        <dbReference type="Proteomes" id="UP000085678"/>
    </source>
</evidence>
<accession>A0A1S3JEP9</accession>
<reference evidence="3" key="1">
    <citation type="submission" date="2025-08" db="UniProtKB">
        <authorList>
            <consortium name="RefSeq"/>
        </authorList>
    </citation>
    <scope>IDENTIFICATION</scope>
    <source>
        <tissue evidence="3">Gonads</tissue>
    </source>
</reference>
<evidence type="ECO:0000313" key="3">
    <source>
        <dbReference type="RefSeq" id="XP_013408890.1"/>
    </source>
</evidence>
<dbReference type="STRING" id="7574.A0A1S3JEP9"/>
<dbReference type="InParanoid" id="A0A1S3JEP9"/>